<gene>
    <name evidence="2" type="ORF">CASFOL_029916</name>
</gene>
<proteinExistence type="predicted"/>
<evidence type="ECO:0000313" key="2">
    <source>
        <dbReference type="EMBL" id="KAL3626367.1"/>
    </source>
</evidence>
<dbReference type="AlphaFoldDB" id="A0ABD3C9X4"/>
<keyword evidence="3" id="KW-1185">Reference proteome</keyword>
<feature type="compositionally biased region" description="Low complexity" evidence="1">
    <location>
        <begin position="55"/>
        <end position="65"/>
    </location>
</feature>
<dbReference type="EMBL" id="JAVIJP010000047">
    <property type="protein sequence ID" value="KAL3626367.1"/>
    <property type="molecule type" value="Genomic_DNA"/>
</dbReference>
<name>A0ABD3C9X4_9LAMI</name>
<reference evidence="3" key="1">
    <citation type="journal article" date="2024" name="IScience">
        <title>Strigolactones Initiate the Formation of Haustorium-like Structures in Castilleja.</title>
        <authorList>
            <person name="Buerger M."/>
            <person name="Peterson D."/>
            <person name="Chory J."/>
        </authorList>
    </citation>
    <scope>NUCLEOTIDE SEQUENCE [LARGE SCALE GENOMIC DNA]</scope>
</reference>
<dbReference type="Proteomes" id="UP001632038">
    <property type="component" value="Unassembled WGS sequence"/>
</dbReference>
<sequence length="81" mass="8883">MSCDDKNQRQVSARALIMPPPGPSGKPFSSSLINKPRFAVGPSGKKPMYNRGEISTTSSNTSSSSSRKRGPMGSFDYWKQW</sequence>
<organism evidence="2 3">
    <name type="scientific">Castilleja foliolosa</name>
    <dbReference type="NCBI Taxonomy" id="1961234"/>
    <lineage>
        <taxon>Eukaryota</taxon>
        <taxon>Viridiplantae</taxon>
        <taxon>Streptophyta</taxon>
        <taxon>Embryophyta</taxon>
        <taxon>Tracheophyta</taxon>
        <taxon>Spermatophyta</taxon>
        <taxon>Magnoliopsida</taxon>
        <taxon>eudicotyledons</taxon>
        <taxon>Gunneridae</taxon>
        <taxon>Pentapetalae</taxon>
        <taxon>asterids</taxon>
        <taxon>lamiids</taxon>
        <taxon>Lamiales</taxon>
        <taxon>Orobanchaceae</taxon>
        <taxon>Pedicularideae</taxon>
        <taxon>Castillejinae</taxon>
        <taxon>Castilleja</taxon>
    </lineage>
</organism>
<comment type="caution">
    <text evidence="2">The sequence shown here is derived from an EMBL/GenBank/DDBJ whole genome shotgun (WGS) entry which is preliminary data.</text>
</comment>
<evidence type="ECO:0000256" key="1">
    <source>
        <dbReference type="SAM" id="MobiDB-lite"/>
    </source>
</evidence>
<accession>A0ABD3C9X4</accession>
<feature type="region of interest" description="Disordered" evidence="1">
    <location>
        <begin position="1"/>
        <end position="81"/>
    </location>
</feature>
<evidence type="ECO:0000313" key="3">
    <source>
        <dbReference type="Proteomes" id="UP001632038"/>
    </source>
</evidence>
<protein>
    <submittedName>
        <fullName evidence="2">Uncharacterized protein</fullName>
    </submittedName>
</protein>